<reference evidence="2 3" key="1">
    <citation type="journal article" date="2019" name="Int. J. Syst. Evol. Microbiol.">
        <title>Anaerobacillus alkaliphilus sp. nov., a novel alkaliphilic and moderately halophilic bacterium.</title>
        <authorList>
            <person name="Borsodi A.K."/>
            <person name="Aszalos J.M."/>
            <person name="Bihari P."/>
            <person name="Nagy I."/>
            <person name="Schumann P."/>
            <person name="Sproer C."/>
            <person name="Kovacs A.L."/>
            <person name="Boka K."/>
            <person name="Dobosy P."/>
            <person name="Ovari M."/>
            <person name="Szili-Kovacs T."/>
            <person name="Toth E."/>
        </authorList>
    </citation>
    <scope>NUCLEOTIDE SEQUENCE [LARGE SCALE GENOMIC DNA]</scope>
    <source>
        <strain evidence="2 3">B16-10</strain>
    </source>
</reference>
<dbReference type="EMBL" id="QOUX01000023">
    <property type="protein sequence ID" value="RXJ02554.1"/>
    <property type="molecule type" value="Genomic_DNA"/>
</dbReference>
<feature type="compositionally biased region" description="Basic and acidic residues" evidence="1">
    <location>
        <begin position="260"/>
        <end position="269"/>
    </location>
</feature>
<comment type="caution">
    <text evidence="2">The sequence shown here is derived from an EMBL/GenBank/DDBJ whole genome shotgun (WGS) entry which is preliminary data.</text>
</comment>
<proteinExistence type="predicted"/>
<evidence type="ECO:0008006" key="4">
    <source>
        <dbReference type="Google" id="ProtNLM"/>
    </source>
</evidence>
<feature type="compositionally biased region" description="Acidic residues" evidence="1">
    <location>
        <begin position="270"/>
        <end position="283"/>
    </location>
</feature>
<dbReference type="OrthoDB" id="2452727at2"/>
<dbReference type="RefSeq" id="WP_129077400.1">
    <property type="nucleotide sequence ID" value="NZ_QOUX01000023.1"/>
</dbReference>
<dbReference type="AlphaFoldDB" id="A0A4Q0VUT6"/>
<evidence type="ECO:0000256" key="1">
    <source>
        <dbReference type="SAM" id="MobiDB-lite"/>
    </source>
</evidence>
<evidence type="ECO:0000313" key="2">
    <source>
        <dbReference type="EMBL" id="RXJ02554.1"/>
    </source>
</evidence>
<accession>A0A4Q0VUT6</accession>
<feature type="region of interest" description="Disordered" evidence="1">
    <location>
        <begin position="250"/>
        <end position="292"/>
    </location>
</feature>
<dbReference type="Proteomes" id="UP000290649">
    <property type="component" value="Unassembled WGS sequence"/>
</dbReference>
<evidence type="ECO:0000313" key="3">
    <source>
        <dbReference type="Proteomes" id="UP000290649"/>
    </source>
</evidence>
<organism evidence="2 3">
    <name type="scientific">Anaerobacillus alkaliphilus</name>
    <dbReference type="NCBI Taxonomy" id="1548597"/>
    <lineage>
        <taxon>Bacteria</taxon>
        <taxon>Bacillati</taxon>
        <taxon>Bacillota</taxon>
        <taxon>Bacilli</taxon>
        <taxon>Bacillales</taxon>
        <taxon>Bacillaceae</taxon>
        <taxon>Anaerobacillus</taxon>
    </lineage>
</organism>
<gene>
    <name evidence="2" type="ORF">DS745_06170</name>
</gene>
<name>A0A4Q0VUT6_9BACI</name>
<keyword evidence="3" id="KW-1185">Reference proteome</keyword>
<sequence length="292" mass="33657">MEYIQSLKGSTCWVYQGGNETSFGKIVDTTEDFMVMHTESDEIIYYNIAHVKTICEDSTLRFVSLNCFENNEPEYVLAKNLHELLDKLKYRSVRISSGQDVRTGMLVEVKEDYIGIFTEEDGVTFYTSSYIHSISEPNRSASDITYQEVEFQTFQPMNSQIIGKNFNQLLTNLKFSWININRNRLDRIDGLLVEIYEDYLTLIQKQMVIRIPINQIRNVSFAGVSILKEESTINSELVIADDRDSIRDENLLSLSSETSNESHEVKNNSEEDTQEITEDVADEESSKKKQVN</sequence>
<protein>
    <recommendedName>
        <fullName evidence="4">DUF2642 domain-containing protein</fullName>
    </recommendedName>
</protein>